<dbReference type="GO" id="GO:0009451">
    <property type="term" value="P:RNA modification"/>
    <property type="evidence" value="ECO:0007669"/>
    <property type="project" value="InterPro"/>
</dbReference>
<evidence type="ECO:0000256" key="2">
    <source>
        <dbReference type="ARBA" id="ARBA00022737"/>
    </source>
</evidence>
<dbReference type="Pfam" id="PF01535">
    <property type="entry name" value="PPR"/>
    <property type="match status" value="2"/>
</dbReference>
<comment type="similarity">
    <text evidence="1">Belongs to the PPR family. PCMP-H subfamily.</text>
</comment>
<evidence type="ECO:0000313" key="5">
    <source>
        <dbReference type="EMBL" id="KAK7848845.1"/>
    </source>
</evidence>
<dbReference type="InterPro" id="IPR032867">
    <property type="entry name" value="DYW_dom"/>
</dbReference>
<keyword evidence="2" id="KW-0677">Repeat</keyword>
<dbReference type="PANTHER" id="PTHR47926:SF414">
    <property type="entry name" value="PENTATRICOPEPTIDE REPEAT-CONTAINING PROTEIN DOT4, CHLOROPLASTIC-LIKE"/>
    <property type="match status" value="1"/>
</dbReference>
<sequence>MIFGYANVGKLKEPRKLVDEMLQRDNFLWMAMISWCVHHDWPKEALEFYKMRLRHWNSKLSRFTVSSALPASDSSIEEARQIFDKMVDRDVVSWTAVIDGYLEDGTMEEGFALFLVLMRLVIRPSDFTFTGVLNACADHVAEDLGEQVHGYMTRIGFDPLSFAASALVHMYSKCETIQNAKRAFKWMPRPDLVSWTSLIVAKCSKWSPAWPHYFSCSSFCFTWTGYFHLIKEKAGLTHITDRYACTAENIINQIPMKPDKILLASLLGEALFKIKPENQASYMPWLLLVCRVRWQRLERLLMTKGFKERFMYTCGGKLCYCSYVQASRSYHSEKFAVAFGIISTPPGTTIKLLNNLRTRVDCHSDIKFIS</sequence>
<name>A0AAW0LCE6_QUESU</name>
<dbReference type="InterPro" id="IPR046960">
    <property type="entry name" value="PPR_At4g14850-like_plant"/>
</dbReference>
<dbReference type="GO" id="GO:0003723">
    <property type="term" value="F:RNA binding"/>
    <property type="evidence" value="ECO:0007669"/>
    <property type="project" value="InterPro"/>
</dbReference>
<dbReference type="GO" id="GO:0008270">
    <property type="term" value="F:zinc ion binding"/>
    <property type="evidence" value="ECO:0007669"/>
    <property type="project" value="InterPro"/>
</dbReference>
<evidence type="ECO:0000313" key="6">
    <source>
        <dbReference type="Proteomes" id="UP000237347"/>
    </source>
</evidence>
<dbReference type="PANTHER" id="PTHR47926">
    <property type="entry name" value="PENTATRICOPEPTIDE REPEAT-CONTAINING PROTEIN"/>
    <property type="match status" value="1"/>
</dbReference>
<evidence type="ECO:0000256" key="3">
    <source>
        <dbReference type="PROSITE-ProRule" id="PRU00708"/>
    </source>
</evidence>
<reference evidence="5 6" key="1">
    <citation type="journal article" date="2018" name="Sci. Data">
        <title>The draft genome sequence of cork oak.</title>
        <authorList>
            <person name="Ramos A.M."/>
            <person name="Usie A."/>
            <person name="Barbosa P."/>
            <person name="Barros P.M."/>
            <person name="Capote T."/>
            <person name="Chaves I."/>
            <person name="Simoes F."/>
            <person name="Abreu I."/>
            <person name="Carrasquinho I."/>
            <person name="Faro C."/>
            <person name="Guimaraes J.B."/>
            <person name="Mendonca D."/>
            <person name="Nobrega F."/>
            <person name="Rodrigues L."/>
            <person name="Saibo N.J.M."/>
            <person name="Varela M.C."/>
            <person name="Egas C."/>
            <person name="Matos J."/>
            <person name="Miguel C.M."/>
            <person name="Oliveira M.M."/>
            <person name="Ricardo C.P."/>
            <person name="Goncalves S."/>
        </authorList>
    </citation>
    <scope>NUCLEOTIDE SEQUENCE [LARGE SCALE GENOMIC DNA]</scope>
    <source>
        <strain evidence="6">cv. HL8</strain>
    </source>
</reference>
<dbReference type="Pfam" id="PF13041">
    <property type="entry name" value="PPR_2"/>
    <property type="match status" value="1"/>
</dbReference>
<gene>
    <name evidence="5" type="primary">PCMP-H5_4</name>
    <name evidence="5" type="ORF">CFP56_004290</name>
</gene>
<dbReference type="EMBL" id="PKMF04000122">
    <property type="protein sequence ID" value="KAK7848845.1"/>
    <property type="molecule type" value="Genomic_DNA"/>
</dbReference>
<dbReference type="Proteomes" id="UP000237347">
    <property type="component" value="Unassembled WGS sequence"/>
</dbReference>
<comment type="caution">
    <text evidence="5">The sequence shown here is derived from an EMBL/GenBank/DDBJ whole genome shotgun (WGS) entry which is preliminary data.</text>
</comment>
<keyword evidence="6" id="KW-1185">Reference proteome</keyword>
<dbReference type="AlphaFoldDB" id="A0AAW0LCE6"/>
<dbReference type="Pfam" id="PF14432">
    <property type="entry name" value="DYW_deaminase"/>
    <property type="match status" value="1"/>
</dbReference>
<feature type="domain" description="DYW" evidence="4">
    <location>
        <begin position="330"/>
        <end position="370"/>
    </location>
</feature>
<dbReference type="InterPro" id="IPR002885">
    <property type="entry name" value="PPR_rpt"/>
</dbReference>
<dbReference type="PROSITE" id="PS51375">
    <property type="entry name" value="PPR"/>
    <property type="match status" value="1"/>
</dbReference>
<feature type="repeat" description="PPR" evidence="3">
    <location>
        <begin position="90"/>
        <end position="124"/>
    </location>
</feature>
<dbReference type="InterPro" id="IPR011990">
    <property type="entry name" value="TPR-like_helical_dom_sf"/>
</dbReference>
<organism evidence="5 6">
    <name type="scientific">Quercus suber</name>
    <name type="common">Cork oak</name>
    <dbReference type="NCBI Taxonomy" id="58331"/>
    <lineage>
        <taxon>Eukaryota</taxon>
        <taxon>Viridiplantae</taxon>
        <taxon>Streptophyta</taxon>
        <taxon>Embryophyta</taxon>
        <taxon>Tracheophyta</taxon>
        <taxon>Spermatophyta</taxon>
        <taxon>Magnoliopsida</taxon>
        <taxon>eudicotyledons</taxon>
        <taxon>Gunneridae</taxon>
        <taxon>Pentapetalae</taxon>
        <taxon>rosids</taxon>
        <taxon>fabids</taxon>
        <taxon>Fagales</taxon>
        <taxon>Fagaceae</taxon>
        <taxon>Quercus</taxon>
    </lineage>
</organism>
<evidence type="ECO:0000256" key="1">
    <source>
        <dbReference type="ARBA" id="ARBA00006643"/>
    </source>
</evidence>
<proteinExistence type="inferred from homology"/>
<protein>
    <submittedName>
        <fullName evidence="5">Pentatricopeptide repeat-containing protein</fullName>
    </submittedName>
</protein>
<accession>A0AAW0LCE6</accession>
<dbReference type="Gene3D" id="1.25.40.10">
    <property type="entry name" value="Tetratricopeptide repeat domain"/>
    <property type="match status" value="3"/>
</dbReference>
<evidence type="ECO:0000259" key="4">
    <source>
        <dbReference type="Pfam" id="PF14432"/>
    </source>
</evidence>